<dbReference type="Pfam" id="PF08282">
    <property type="entry name" value="Hydrolase_3"/>
    <property type="match status" value="1"/>
</dbReference>
<proteinExistence type="predicted"/>
<dbReference type="GeneID" id="92716656"/>
<dbReference type="AlphaFoldDB" id="A0A8D5A250"/>
<dbReference type="KEGG" id="dho:Dia5BBH33_14280"/>
<keyword evidence="2" id="KW-1185">Reference proteome</keyword>
<dbReference type="InterPro" id="IPR023214">
    <property type="entry name" value="HAD_sf"/>
</dbReference>
<sequence length="255" mass="29274">MNGRKFFFFDIDGTLTTPLTNDYPDSTREAIKELKDNGHFVAIATGRMQADAWEVAKALGICAAVSDGGNALTIHGELIYDEGLPLEDCIRTLSEIDSERFPFAVCPENKKMRVATSDLYLSRVKDRYYETVVDPSFDFRKVDTIHKIFVACTKDDLPEIPLHTLPHVWFRKDNMLIEPVHKERGIFEVMKRYNLSDEDVVVFGDGMNDRSMFRDEWFSIAMGNAKPQLKEKAKYITKRADDDGIYYACKKFGWI</sequence>
<dbReference type="Proteomes" id="UP000320585">
    <property type="component" value="Chromosome"/>
</dbReference>
<dbReference type="GO" id="GO:0016791">
    <property type="term" value="F:phosphatase activity"/>
    <property type="evidence" value="ECO:0007669"/>
    <property type="project" value="TreeGrafter"/>
</dbReference>
<dbReference type="PANTHER" id="PTHR10000">
    <property type="entry name" value="PHOSPHOSERINE PHOSPHATASE"/>
    <property type="match status" value="1"/>
</dbReference>
<name>A0A8D5A250_9FIRM</name>
<accession>A0A8D5A250</accession>
<dbReference type="SUPFAM" id="SSF56784">
    <property type="entry name" value="HAD-like"/>
    <property type="match status" value="1"/>
</dbReference>
<dbReference type="InterPro" id="IPR006379">
    <property type="entry name" value="HAD-SF_hydro_IIB"/>
</dbReference>
<dbReference type="GO" id="GO:0005829">
    <property type="term" value="C:cytosol"/>
    <property type="evidence" value="ECO:0007669"/>
    <property type="project" value="TreeGrafter"/>
</dbReference>
<dbReference type="PANTHER" id="PTHR10000:SF25">
    <property type="entry name" value="PHOSPHATASE YKRA-RELATED"/>
    <property type="match status" value="1"/>
</dbReference>
<dbReference type="EMBL" id="AP019697">
    <property type="protein sequence ID" value="BBK25493.1"/>
    <property type="molecule type" value="Genomic_DNA"/>
</dbReference>
<dbReference type="InterPro" id="IPR036412">
    <property type="entry name" value="HAD-like_sf"/>
</dbReference>
<dbReference type="GO" id="GO:0000287">
    <property type="term" value="F:magnesium ion binding"/>
    <property type="evidence" value="ECO:0007669"/>
    <property type="project" value="TreeGrafter"/>
</dbReference>
<dbReference type="Gene3D" id="3.40.50.1000">
    <property type="entry name" value="HAD superfamily/HAD-like"/>
    <property type="match status" value="1"/>
</dbReference>
<dbReference type="Gene3D" id="3.30.1240.10">
    <property type="match status" value="1"/>
</dbReference>
<organism evidence="1 2">
    <name type="scientific">Dialister hominis</name>
    <dbReference type="NCBI Taxonomy" id="2582419"/>
    <lineage>
        <taxon>Bacteria</taxon>
        <taxon>Bacillati</taxon>
        <taxon>Bacillota</taxon>
        <taxon>Negativicutes</taxon>
        <taxon>Veillonellales</taxon>
        <taxon>Veillonellaceae</taxon>
        <taxon>Dialister</taxon>
    </lineage>
</organism>
<dbReference type="NCBIfam" id="TIGR01484">
    <property type="entry name" value="HAD-SF-IIB"/>
    <property type="match status" value="1"/>
</dbReference>
<reference evidence="2" key="1">
    <citation type="submission" date="2019-05" db="EMBL/GenBank/DDBJ databases">
        <title>Complete genome sequencing of Dialister sp. strain 5BBH33.</title>
        <authorList>
            <person name="Sakamoto M."/>
            <person name="Murakami T."/>
            <person name="Mori H."/>
        </authorList>
    </citation>
    <scope>NUCLEOTIDE SEQUENCE [LARGE SCALE GENOMIC DNA]</scope>
    <source>
        <strain evidence="2">5BBH33</strain>
    </source>
</reference>
<evidence type="ECO:0000313" key="1">
    <source>
        <dbReference type="EMBL" id="BBK25493.1"/>
    </source>
</evidence>
<dbReference type="OrthoDB" id="9810101at2"/>
<protein>
    <submittedName>
        <fullName evidence="1">Hydrolase</fullName>
    </submittedName>
</protein>
<keyword evidence="1" id="KW-0378">Hydrolase</keyword>
<gene>
    <name evidence="1" type="ORF">Dia5BBH33_14280</name>
</gene>
<dbReference type="RefSeq" id="WP_143332646.1">
    <property type="nucleotide sequence ID" value="NZ_AP019697.1"/>
</dbReference>
<evidence type="ECO:0000313" key="2">
    <source>
        <dbReference type="Proteomes" id="UP000320585"/>
    </source>
</evidence>